<gene>
    <name evidence="3" type="ORF">immuto26A_15</name>
</gene>
<evidence type="ECO:0000259" key="2">
    <source>
        <dbReference type="Pfam" id="PF18962"/>
    </source>
</evidence>
<keyword evidence="4" id="KW-1185">Reference proteome</keyword>
<evidence type="ECO:0000259" key="1">
    <source>
        <dbReference type="Pfam" id="PF00963"/>
    </source>
</evidence>
<dbReference type="Proteomes" id="UP000595566">
    <property type="component" value="Segment"/>
</dbReference>
<evidence type="ECO:0000313" key="4">
    <source>
        <dbReference type="Proteomes" id="UP000595566"/>
    </source>
</evidence>
<protein>
    <submittedName>
        <fullName evidence="3">Cohesin domain-containing protein</fullName>
    </submittedName>
</protein>
<dbReference type="GO" id="GO:0000272">
    <property type="term" value="P:polysaccharide catabolic process"/>
    <property type="evidence" value="ECO:0007669"/>
    <property type="project" value="InterPro"/>
</dbReference>
<dbReference type="Gene3D" id="2.60.40.680">
    <property type="match status" value="1"/>
</dbReference>
<dbReference type="InterPro" id="IPR008965">
    <property type="entry name" value="CBM2/CBM3_carb-bd_dom_sf"/>
</dbReference>
<dbReference type="NCBIfam" id="TIGR04183">
    <property type="entry name" value="Por_Secre_tail"/>
    <property type="match status" value="1"/>
</dbReference>
<organism evidence="3 4">
    <name type="scientific">Flavobacterium phage vB_FspM_immuto_2-6A</name>
    <dbReference type="NCBI Taxonomy" id="2801477"/>
    <lineage>
        <taxon>Viruses</taxon>
        <taxon>Duplodnaviria</taxon>
        <taxon>Heunggongvirae</taxon>
        <taxon>Uroviricota</taxon>
        <taxon>Caudoviricetes</taxon>
        <taxon>Immutovirus</taxon>
        <taxon>Immutovirus immuto</taxon>
    </lineage>
</organism>
<accession>A0A7T8ERS1</accession>
<name>A0A7T8ERS1_9CAUD</name>
<dbReference type="GO" id="GO:0030246">
    <property type="term" value="F:carbohydrate binding"/>
    <property type="evidence" value="ECO:0007669"/>
    <property type="project" value="InterPro"/>
</dbReference>
<dbReference type="Pfam" id="PF18962">
    <property type="entry name" value="Por_Secre_tail"/>
    <property type="match status" value="1"/>
</dbReference>
<dbReference type="EMBL" id="MW353175">
    <property type="protein sequence ID" value="QQO91694.1"/>
    <property type="molecule type" value="Genomic_DNA"/>
</dbReference>
<proteinExistence type="predicted"/>
<dbReference type="SUPFAM" id="SSF49384">
    <property type="entry name" value="Carbohydrate-binding domain"/>
    <property type="match status" value="1"/>
</dbReference>
<dbReference type="InterPro" id="IPR026444">
    <property type="entry name" value="Secre_tail"/>
</dbReference>
<feature type="domain" description="Cohesin" evidence="1">
    <location>
        <begin position="19"/>
        <end position="126"/>
    </location>
</feature>
<reference evidence="3 4" key="1">
    <citation type="submission" date="2020-12" db="EMBL/GenBank/DDBJ databases">
        <title>Dynamics of Baltic Sea phages driven by environmental changes.</title>
        <authorList>
            <person name="Hoetzinger M."/>
            <person name="Nilsson E."/>
            <person name="Holmfeldt K."/>
        </authorList>
    </citation>
    <scope>NUCLEOTIDE SEQUENCE [LARGE SCALE GENOMIC DNA]</scope>
</reference>
<evidence type="ECO:0000313" key="3">
    <source>
        <dbReference type="EMBL" id="QQO91694.1"/>
    </source>
</evidence>
<dbReference type="Pfam" id="PF00963">
    <property type="entry name" value="Cohesin"/>
    <property type="match status" value="1"/>
</dbReference>
<dbReference type="InterPro" id="IPR002102">
    <property type="entry name" value="Cohesin_dom"/>
</dbReference>
<feature type="domain" description="Secretion system C-terminal sorting" evidence="2">
    <location>
        <begin position="166"/>
        <end position="240"/>
    </location>
</feature>
<sequence>MKSWIVILLLSINSLYSQVQFIVPEITVSPASTIDLPVTIQTNGNTVGSLEFALNYDETKIQFTEIILSEKAQTWLTYTMDTGNGKVRWGGYDRSHGQQSITNPTELFILKFIAVDPNWTVTPITIGRKTAGDVQGWDIAVLSTDGYINYNRNALPLDEDGINGKVYPVPTDALVTVDLSIPMSGNYNIVVFDLNGTLLSTKKYKLVKGLTSIEENLYSYPSGIYLLQIANDKFVKTFKLIKK</sequence>
<dbReference type="PROSITE" id="PS01228">
    <property type="entry name" value="COF_1"/>
    <property type="match status" value="1"/>
</dbReference>